<reference evidence="1 2" key="1">
    <citation type="submission" date="2023-01" db="EMBL/GenBank/DDBJ databases">
        <title>Minimal conservation of predation-associated metabolite biosynthetic gene clusters underscores biosynthetic potential of Myxococcota including descriptions for ten novel species: Archangium lansinium sp. nov., Myxococcus landrumus sp. nov., Nannocystis bai.</title>
        <authorList>
            <person name="Ahearne A."/>
            <person name="Stevens C."/>
            <person name="Dowd S."/>
        </authorList>
    </citation>
    <scope>NUCLEOTIDE SEQUENCE [LARGE SCALE GENOMIC DNA]</scope>
    <source>
        <strain evidence="1 2">WIWO2</strain>
    </source>
</reference>
<proteinExistence type="predicted"/>
<evidence type="ECO:0008006" key="3">
    <source>
        <dbReference type="Google" id="ProtNLM"/>
    </source>
</evidence>
<evidence type="ECO:0000313" key="2">
    <source>
        <dbReference type="Proteomes" id="UP001217485"/>
    </source>
</evidence>
<accession>A0ABT5BRG6</accession>
<dbReference type="EMBL" id="JAQNDK010000001">
    <property type="protein sequence ID" value="MDC0676760.1"/>
    <property type="molecule type" value="Genomic_DNA"/>
</dbReference>
<sequence>MVYPAEGWPNVGRPGDPVVSVGGLFSYTGRENADDAVGAGVEGSFAWYGQGSFVWIGAVAQAQLVADRPVHERLALGFQGGFGPIGAELSMYTEGSGTSNARTYGAQIVPFIGLPIAYAGFRLALPFNEGNGATAPSYGTEYGLVIGLKFPINPRAFGHSLH</sequence>
<keyword evidence="2" id="KW-1185">Reference proteome</keyword>
<dbReference type="RefSeq" id="WP_272093534.1">
    <property type="nucleotide sequence ID" value="NZ_JAQNDK010000001.1"/>
</dbReference>
<comment type="caution">
    <text evidence="1">The sequence shown here is derived from an EMBL/GenBank/DDBJ whole genome shotgun (WGS) entry which is preliminary data.</text>
</comment>
<gene>
    <name evidence="1" type="ORF">POL72_03340</name>
</gene>
<evidence type="ECO:0000313" key="1">
    <source>
        <dbReference type="EMBL" id="MDC0676760.1"/>
    </source>
</evidence>
<organism evidence="1 2">
    <name type="scientific">Sorangium atrum</name>
    <dbReference type="NCBI Taxonomy" id="2995308"/>
    <lineage>
        <taxon>Bacteria</taxon>
        <taxon>Pseudomonadati</taxon>
        <taxon>Myxococcota</taxon>
        <taxon>Polyangia</taxon>
        <taxon>Polyangiales</taxon>
        <taxon>Polyangiaceae</taxon>
        <taxon>Sorangium</taxon>
    </lineage>
</organism>
<dbReference type="Proteomes" id="UP001217485">
    <property type="component" value="Unassembled WGS sequence"/>
</dbReference>
<name>A0ABT5BRG6_9BACT</name>
<protein>
    <recommendedName>
        <fullName evidence="3">Transporter</fullName>
    </recommendedName>
</protein>